<accession>A0AAD4SN86</accession>
<protein>
    <submittedName>
        <fullName evidence="1">Uncharacterized protein</fullName>
    </submittedName>
</protein>
<dbReference type="AlphaFoldDB" id="A0AAD4SN86"/>
<organism evidence="1 2">
    <name type="scientific">Papaver atlanticum</name>
    <dbReference type="NCBI Taxonomy" id="357466"/>
    <lineage>
        <taxon>Eukaryota</taxon>
        <taxon>Viridiplantae</taxon>
        <taxon>Streptophyta</taxon>
        <taxon>Embryophyta</taxon>
        <taxon>Tracheophyta</taxon>
        <taxon>Spermatophyta</taxon>
        <taxon>Magnoliopsida</taxon>
        <taxon>Ranunculales</taxon>
        <taxon>Papaveraceae</taxon>
        <taxon>Papaveroideae</taxon>
        <taxon>Papaver</taxon>
    </lineage>
</organism>
<proteinExistence type="predicted"/>
<reference evidence="1" key="1">
    <citation type="submission" date="2022-04" db="EMBL/GenBank/DDBJ databases">
        <title>A functionally conserved STORR gene fusion in Papaver species that diverged 16.8 million years ago.</title>
        <authorList>
            <person name="Catania T."/>
        </authorList>
    </citation>
    <scope>NUCLEOTIDE SEQUENCE</scope>
    <source>
        <strain evidence="1">S-188037</strain>
    </source>
</reference>
<comment type="caution">
    <text evidence="1">The sequence shown here is derived from an EMBL/GenBank/DDBJ whole genome shotgun (WGS) entry which is preliminary data.</text>
</comment>
<evidence type="ECO:0000313" key="1">
    <source>
        <dbReference type="EMBL" id="KAI3914147.1"/>
    </source>
</evidence>
<dbReference type="Proteomes" id="UP001202328">
    <property type="component" value="Unassembled WGS sequence"/>
</dbReference>
<dbReference type="EMBL" id="JAJJMB010009386">
    <property type="protein sequence ID" value="KAI3914147.1"/>
    <property type="molecule type" value="Genomic_DNA"/>
</dbReference>
<gene>
    <name evidence="1" type="ORF">MKW98_003220</name>
</gene>
<name>A0AAD4SN86_9MAGN</name>
<evidence type="ECO:0000313" key="2">
    <source>
        <dbReference type="Proteomes" id="UP001202328"/>
    </source>
</evidence>
<keyword evidence="2" id="KW-1185">Reference proteome</keyword>
<sequence>MSRKFGSTKHIFVPRTGEAFLVHFGRLLCSPENLKLLDCLNFTIMFRHMQSSHSTDLQQCAYELQAVLSLDARAVESLLPLDASCEDIEQKLHEFPSMLVEMRK</sequence>